<keyword evidence="2" id="KW-0805">Transcription regulation</keyword>
<gene>
    <name evidence="6" type="ORF">SAMN05216366_15711</name>
</gene>
<comment type="similarity">
    <text evidence="1">Belongs to the LysR transcriptional regulatory family.</text>
</comment>
<evidence type="ECO:0000256" key="3">
    <source>
        <dbReference type="ARBA" id="ARBA00023125"/>
    </source>
</evidence>
<dbReference type="EMBL" id="FNJQ01000057">
    <property type="protein sequence ID" value="SDP78419.1"/>
    <property type="molecule type" value="Genomic_DNA"/>
</dbReference>
<dbReference type="InterPro" id="IPR036390">
    <property type="entry name" value="WH_DNA-bd_sf"/>
</dbReference>
<sequence>MNQKQLEYFIEAYRSRNIQAAADKLYVSRQGISKIIRQLEKELGQVLFNRTPRGLEPTDYATTLLPHAQRLLDDYRYIEGMNTLASQSKSVVTIYALDHILAYLGANFLLDFHASHPDIILSVMDTTDDAALDGLAAKKCNFAIVTGPLDNSRFQGDELFFSRYCVRLHKNHPLAAKPELSYADLDGETIISKGRAYQCFRDNIDRYILLPGLKVKILGETADESIITELVAQNHAINIGYDYAAVLNTHEDIVLRPLSEGTEKGQSVYLITDKYTLPTTASKKFRQFILDWLPASGKHIVLPSFFPLV</sequence>
<dbReference type="Pfam" id="PF00126">
    <property type="entry name" value="HTH_1"/>
    <property type="match status" value="1"/>
</dbReference>
<dbReference type="AlphaFoldDB" id="A0A1H0VIL2"/>
<evidence type="ECO:0000259" key="5">
    <source>
        <dbReference type="PROSITE" id="PS50931"/>
    </source>
</evidence>
<dbReference type="Proteomes" id="UP000182412">
    <property type="component" value="Unassembled WGS sequence"/>
</dbReference>
<dbReference type="CDD" id="cd05466">
    <property type="entry name" value="PBP2_LTTR_substrate"/>
    <property type="match status" value="1"/>
</dbReference>
<dbReference type="Gene3D" id="1.10.10.10">
    <property type="entry name" value="Winged helix-like DNA-binding domain superfamily/Winged helix DNA-binding domain"/>
    <property type="match status" value="1"/>
</dbReference>
<evidence type="ECO:0000256" key="2">
    <source>
        <dbReference type="ARBA" id="ARBA00023015"/>
    </source>
</evidence>
<dbReference type="InterPro" id="IPR000847">
    <property type="entry name" value="LysR_HTH_N"/>
</dbReference>
<keyword evidence="3 6" id="KW-0238">DNA-binding</keyword>
<protein>
    <submittedName>
        <fullName evidence="6">DNA-binding transcriptional regulator, LysR family</fullName>
    </submittedName>
</protein>
<evidence type="ECO:0000256" key="4">
    <source>
        <dbReference type="ARBA" id="ARBA00023163"/>
    </source>
</evidence>
<dbReference type="GO" id="GO:0003677">
    <property type="term" value="F:DNA binding"/>
    <property type="evidence" value="ECO:0007669"/>
    <property type="project" value="UniProtKB-KW"/>
</dbReference>
<accession>A0A1H0VIL2</accession>
<dbReference type="Gene3D" id="3.40.190.290">
    <property type="match status" value="1"/>
</dbReference>
<evidence type="ECO:0000313" key="6">
    <source>
        <dbReference type="EMBL" id="SDP78419.1"/>
    </source>
</evidence>
<proteinExistence type="inferred from homology"/>
<dbReference type="PANTHER" id="PTHR30346">
    <property type="entry name" value="TRANSCRIPTIONAL DUAL REGULATOR HCAR-RELATED"/>
    <property type="match status" value="1"/>
</dbReference>
<dbReference type="RefSeq" id="WP_074573636.1">
    <property type="nucleotide sequence ID" value="NZ_FNJQ01000057.1"/>
</dbReference>
<evidence type="ECO:0000313" key="7">
    <source>
        <dbReference type="Proteomes" id="UP000182412"/>
    </source>
</evidence>
<keyword evidence="4" id="KW-0804">Transcription</keyword>
<organism evidence="6 7">
    <name type="scientific">Selenomonas ruminantium</name>
    <dbReference type="NCBI Taxonomy" id="971"/>
    <lineage>
        <taxon>Bacteria</taxon>
        <taxon>Bacillati</taxon>
        <taxon>Bacillota</taxon>
        <taxon>Negativicutes</taxon>
        <taxon>Selenomonadales</taxon>
        <taxon>Selenomonadaceae</taxon>
        <taxon>Selenomonas</taxon>
    </lineage>
</organism>
<feature type="domain" description="HTH lysR-type" evidence="5">
    <location>
        <begin position="1"/>
        <end position="58"/>
    </location>
</feature>
<dbReference type="PANTHER" id="PTHR30346:SF9">
    <property type="entry name" value="LYSR FAMILY TRANSCRIPTIONAL REGULATOR"/>
    <property type="match status" value="1"/>
</dbReference>
<dbReference type="SUPFAM" id="SSF53850">
    <property type="entry name" value="Periplasmic binding protein-like II"/>
    <property type="match status" value="1"/>
</dbReference>
<dbReference type="GO" id="GO:0003700">
    <property type="term" value="F:DNA-binding transcription factor activity"/>
    <property type="evidence" value="ECO:0007669"/>
    <property type="project" value="InterPro"/>
</dbReference>
<dbReference type="Pfam" id="PF03466">
    <property type="entry name" value="LysR_substrate"/>
    <property type="match status" value="1"/>
</dbReference>
<evidence type="ECO:0000256" key="1">
    <source>
        <dbReference type="ARBA" id="ARBA00009437"/>
    </source>
</evidence>
<dbReference type="PROSITE" id="PS50931">
    <property type="entry name" value="HTH_LYSR"/>
    <property type="match status" value="1"/>
</dbReference>
<dbReference type="InterPro" id="IPR005119">
    <property type="entry name" value="LysR_subst-bd"/>
</dbReference>
<name>A0A1H0VIL2_SELRU</name>
<dbReference type="OrthoDB" id="9803735at2"/>
<dbReference type="SUPFAM" id="SSF46785">
    <property type="entry name" value="Winged helix' DNA-binding domain"/>
    <property type="match status" value="1"/>
</dbReference>
<reference evidence="6 7" key="1">
    <citation type="submission" date="2016-10" db="EMBL/GenBank/DDBJ databases">
        <authorList>
            <person name="de Groot N.N."/>
        </authorList>
    </citation>
    <scope>NUCLEOTIDE SEQUENCE [LARGE SCALE GENOMIC DNA]</scope>
    <source>
        <strain evidence="6 7">S137</strain>
    </source>
</reference>
<dbReference type="GO" id="GO:0032993">
    <property type="term" value="C:protein-DNA complex"/>
    <property type="evidence" value="ECO:0007669"/>
    <property type="project" value="TreeGrafter"/>
</dbReference>
<dbReference type="InterPro" id="IPR036388">
    <property type="entry name" value="WH-like_DNA-bd_sf"/>
</dbReference>